<protein>
    <submittedName>
        <fullName evidence="1">Uncharacterized protein</fullName>
    </submittedName>
</protein>
<dbReference type="EMBL" id="CM042891">
    <property type="protein sequence ID" value="KAI4304563.1"/>
    <property type="molecule type" value="Genomic_DNA"/>
</dbReference>
<proteinExistence type="predicted"/>
<gene>
    <name evidence="1" type="ORF">MLD38_040055</name>
</gene>
<organism evidence="1 2">
    <name type="scientific">Melastoma candidum</name>
    <dbReference type="NCBI Taxonomy" id="119954"/>
    <lineage>
        <taxon>Eukaryota</taxon>
        <taxon>Viridiplantae</taxon>
        <taxon>Streptophyta</taxon>
        <taxon>Embryophyta</taxon>
        <taxon>Tracheophyta</taxon>
        <taxon>Spermatophyta</taxon>
        <taxon>Magnoliopsida</taxon>
        <taxon>eudicotyledons</taxon>
        <taxon>Gunneridae</taxon>
        <taxon>Pentapetalae</taxon>
        <taxon>rosids</taxon>
        <taxon>malvids</taxon>
        <taxon>Myrtales</taxon>
        <taxon>Melastomataceae</taxon>
        <taxon>Melastomatoideae</taxon>
        <taxon>Melastomateae</taxon>
        <taxon>Melastoma</taxon>
    </lineage>
</organism>
<keyword evidence="2" id="KW-1185">Reference proteome</keyword>
<comment type="caution">
    <text evidence="1">The sequence shown here is derived from an EMBL/GenBank/DDBJ whole genome shotgun (WGS) entry which is preliminary data.</text>
</comment>
<accession>A0ACB9L4T0</accession>
<dbReference type="Proteomes" id="UP001057402">
    <property type="component" value="Chromosome 12"/>
</dbReference>
<reference evidence="2" key="1">
    <citation type="journal article" date="2023" name="Front. Plant Sci.">
        <title>Chromosomal-level genome assembly of Melastoma candidum provides insights into trichome evolution.</title>
        <authorList>
            <person name="Zhong Y."/>
            <person name="Wu W."/>
            <person name="Sun C."/>
            <person name="Zou P."/>
            <person name="Liu Y."/>
            <person name="Dai S."/>
            <person name="Zhou R."/>
        </authorList>
    </citation>
    <scope>NUCLEOTIDE SEQUENCE [LARGE SCALE GENOMIC DNA]</scope>
</reference>
<name>A0ACB9L4T0_9MYRT</name>
<evidence type="ECO:0000313" key="1">
    <source>
        <dbReference type="EMBL" id="KAI4304563.1"/>
    </source>
</evidence>
<sequence>MFMVPKAPTVIPDLHDTNDSSVFYGDFHLSEVPCMSSFWSPSPTNPTATSSPTSSSVNVSSLLALSPDSCHPVAPDGNGGALEQSEALVSTASTEMLLEKPPEEAEVANAVEAPAGDAAAAAMACCQAFDCMDMMECFGYLGPLECHDLFDPTMVFHPENPFNEEVSNTTWFGLENEDQMHALEVLQQKQEQEEEAVVVLDVECDDIGGLAVGDEMRAVFLEWLETNKDRISAEELRKVKIKKSTIDTAARRLGGGIEAMKQLLQLILEWVQTNYINHKHNAESSSANSNPGQQLIQHIPSPNPNPNSGLPEPALPAFTDFPNAPDPIFASQWAPLPPACVQPGMDQSAPGIGTFLGNELMDFPMVDPMQPWLPPIQWLQYEYKDSFHPSLRSSQEFGGSGYGYPGQYPSQYFSSGGSSRLKFARLGPTATKEARKNRMARQKRSMSSQHHRISSRQQDVSHHKVVVDQGGGITGSESYGADPIPLDCVDDWINWPSDGQGSSAAGEHLQVDALEKSDMQHPPPSAPQSVLTEKPDKPTSSRSESNLRFLLQKVLKQSDVGNLGRIVLPKKEAEAHLPELEARDGISLAMEDIGGSKVWNMRYRYWPNNKSRMYVLENTGDFVRANGLKEGDFIVIYLDVKTGKYQIRGVKVRRSGGRR</sequence>
<evidence type="ECO:0000313" key="2">
    <source>
        <dbReference type="Proteomes" id="UP001057402"/>
    </source>
</evidence>